<dbReference type="InterPro" id="IPR046022">
    <property type="entry name" value="DUF5979"/>
</dbReference>
<keyword evidence="1" id="KW-0812">Transmembrane</keyword>
<reference evidence="4" key="2">
    <citation type="journal article" date="2021" name="PeerJ">
        <title>Extensive microbial diversity within the chicken gut microbiome revealed by metagenomics and culture.</title>
        <authorList>
            <person name="Gilroy R."/>
            <person name="Ravi A."/>
            <person name="Getino M."/>
            <person name="Pursley I."/>
            <person name="Horton D.L."/>
            <person name="Alikhan N.F."/>
            <person name="Baker D."/>
            <person name="Gharbi K."/>
            <person name="Hall N."/>
            <person name="Watson M."/>
            <person name="Adriaenssens E.M."/>
            <person name="Foster-Nyarko E."/>
            <person name="Jarju S."/>
            <person name="Secka A."/>
            <person name="Antonio M."/>
            <person name="Oren A."/>
            <person name="Chaudhuri R.R."/>
            <person name="La Ragione R."/>
            <person name="Hildebrand F."/>
            <person name="Pallen M.J."/>
        </authorList>
    </citation>
    <scope>NUCLEOTIDE SEQUENCE</scope>
    <source>
        <strain evidence="4">CHK184-25365</strain>
    </source>
</reference>
<evidence type="ECO:0000313" key="5">
    <source>
        <dbReference type="Proteomes" id="UP000886749"/>
    </source>
</evidence>
<dbReference type="SMART" id="SM00327">
    <property type="entry name" value="VWA"/>
    <property type="match status" value="1"/>
</dbReference>
<feature type="domain" description="VWFA" evidence="3">
    <location>
        <begin position="639"/>
        <end position="870"/>
    </location>
</feature>
<keyword evidence="1" id="KW-0472">Membrane</keyword>
<dbReference type="Pfam" id="PF24558">
    <property type="entry name" value="DUF7604"/>
    <property type="match status" value="1"/>
</dbReference>
<accession>A0A9D1DCG1</accession>
<evidence type="ECO:0000256" key="1">
    <source>
        <dbReference type="SAM" id="Phobius"/>
    </source>
</evidence>
<dbReference type="Pfam" id="PF24547">
    <property type="entry name" value="DUF7601"/>
    <property type="match status" value="1"/>
</dbReference>
<dbReference type="EMBL" id="DVGY01000085">
    <property type="protein sequence ID" value="HIR40951.1"/>
    <property type="molecule type" value="Genomic_DNA"/>
</dbReference>
<dbReference type="Gene3D" id="3.40.50.410">
    <property type="entry name" value="von Willebrand factor, type A domain"/>
    <property type="match status" value="1"/>
</dbReference>
<proteinExistence type="predicted"/>
<dbReference type="PROSITE" id="PS50234">
    <property type="entry name" value="VWFA"/>
    <property type="match status" value="1"/>
</dbReference>
<dbReference type="Gene3D" id="2.60.40.1140">
    <property type="entry name" value="Collagen-binding surface protein Cna, B-type domain"/>
    <property type="match status" value="2"/>
</dbReference>
<protein>
    <submittedName>
        <fullName evidence="4">VWA domain-containing protein</fullName>
    </submittedName>
</protein>
<dbReference type="CDD" id="cd00198">
    <property type="entry name" value="vWFA"/>
    <property type="match status" value="1"/>
</dbReference>
<feature type="transmembrane region" description="Helical" evidence="1">
    <location>
        <begin position="1289"/>
        <end position="1309"/>
    </location>
</feature>
<dbReference type="InterPro" id="IPR055382">
    <property type="entry name" value="DUF7601"/>
</dbReference>
<evidence type="ECO:0000313" key="4">
    <source>
        <dbReference type="EMBL" id="HIR40951.1"/>
    </source>
</evidence>
<feature type="chain" id="PRO_5038744804" evidence="2">
    <location>
        <begin position="24"/>
        <end position="1317"/>
    </location>
</feature>
<dbReference type="Pfam" id="PF13519">
    <property type="entry name" value="VWA_2"/>
    <property type="match status" value="1"/>
</dbReference>
<reference evidence="4" key="1">
    <citation type="submission" date="2020-10" db="EMBL/GenBank/DDBJ databases">
        <authorList>
            <person name="Gilroy R."/>
        </authorList>
    </citation>
    <scope>NUCLEOTIDE SEQUENCE</scope>
    <source>
        <strain evidence="4">CHK184-25365</strain>
    </source>
</reference>
<gene>
    <name evidence="4" type="ORF">IAB36_03885</name>
</gene>
<dbReference type="InterPro" id="IPR002035">
    <property type="entry name" value="VWF_A"/>
</dbReference>
<dbReference type="InterPro" id="IPR036465">
    <property type="entry name" value="vWFA_dom_sf"/>
</dbReference>
<dbReference type="Proteomes" id="UP000886749">
    <property type="component" value="Unassembled WGS sequence"/>
</dbReference>
<name>A0A9D1DCG1_9FIRM</name>
<keyword evidence="1" id="KW-1133">Transmembrane helix</keyword>
<dbReference type="InterPro" id="IPR055384">
    <property type="entry name" value="DUF7604"/>
</dbReference>
<comment type="caution">
    <text evidence="4">The sequence shown here is derived from an EMBL/GenBank/DDBJ whole genome shotgun (WGS) entry which is preliminary data.</text>
</comment>
<sequence length="1317" mass="142581">MQMKKRVLSAFMALCMVCSLVGAAWAVIPQQTSAANNGSFTVRWNAKKDTASVTVKVNGLDDVSVLGDITIGAGNEFRFTDENPMLQVPGYEITSATYGNYSVYSLTATYNWTTHQYSYSYKSAEMGQGTSLGGFNETVNLTYQKVSETATGDLTIEDDIADTGSIVANYNGTIPENSYYKWYRQLTDGSWQEISGEIENSLEVYLDGARVTYKVELWQLNGNSAIAESYPFQVEYYDQLQNGSFEEPTVNGSNQQFTNGLYPELVWQTTGLGSLNEEDCTGQDIEIVNADQAQASYGTNQAADGEQFAELNCEAAGALYQDVMTVPGIDLYWWLSHRPRSAGLQTGNAKNPTDTMYVIIMDAEAASQYVTTQEQVDAIVTKAESSGLQDGTAGGTTVSMTYGSEQVDVTVWQLTSGLNKNQWGRLVNGGWNDYNDTYQVPEGQYLTRFFFAAGDTESDDSTVGNLIDNVGFSQDPQVEGSEGAVRVTKTVTGVDENTVIPAGTYQFNVAGGIISLPTENATTQDTAAWSATVNVTPGAYSVTETQPGDLDQYNYSETTSIVNGQVTSGLTSSEGLVTKGNTTSFVFTNTYVKKEAPAPGYHKEANLIDDPSDPNNGYYELSLDVTGSVQTETSTSDLNVLMILDRSTSMEEGFDSEDEDISKIAAVKDAATSLIDKLEANQNLGTISYDIVTFNSYEKYYDNHNIGGTEVKLSWNSEPEKAKSIISAITIPNSAGTNWQSGIRKAGEELNSQSKPNAPTCVIFFTDGVPTYALTDSWGSTSQKGNGVEPGDSYYAQSWDTIQNFAQNAATEAGKLTGVDYFYGIGTFEKNNYDKAYGYLNNVVQTSTALNKKVYTAEDAESLTGVFDDIASSITNGFYNVTITDTLSDDVEFVLGSAGQPQFDIQVTDSEGNDVTQAEIAAGELATFYDVSTKKFGLNFNDDYQLKDGYTYTVTAIIKPTTEAMIEYAQSGRYPDTGDSNTGTHSGQGGFYSNKEATLTYKHTTWGDELITKEYDDPVVQVKVGNLVIQKNVTGLLSGTENHTPYSFKIQGTVDGTPLNGSFDNNSVTFNNGTAIVSITGADSLTIKNLPLGAYTVTENTTSLPDIDTDSDDDGDYYFSSVKYNDDEDAESTTATVTADATTTVTITNTYAPYRTVTITKDVGGNMGDTTNPFHFTTSVNETPFNSNNHSNATLSSSTTATWTQEGYTLADGDTITISKLKDGDVITLKETDGNSNGYTTVYKISETELSKDNDGNATHTVAGDANIIVTNERNVGTPTGFFEDNLPFTLMISAAGLAGIALIATILVRRQRRRRE</sequence>
<dbReference type="SUPFAM" id="SSF53300">
    <property type="entry name" value="vWA-like"/>
    <property type="match status" value="1"/>
</dbReference>
<dbReference type="Pfam" id="PF19407">
    <property type="entry name" value="DUF5979"/>
    <property type="match status" value="1"/>
</dbReference>
<evidence type="ECO:0000256" key="2">
    <source>
        <dbReference type="SAM" id="SignalP"/>
    </source>
</evidence>
<organism evidence="4 5">
    <name type="scientific">Candidatus Egerieicola pullicola</name>
    <dbReference type="NCBI Taxonomy" id="2840775"/>
    <lineage>
        <taxon>Bacteria</taxon>
        <taxon>Bacillati</taxon>
        <taxon>Bacillota</taxon>
        <taxon>Clostridia</taxon>
        <taxon>Eubacteriales</taxon>
        <taxon>Oscillospiraceae</taxon>
        <taxon>Oscillospiraceae incertae sedis</taxon>
        <taxon>Candidatus Egerieicola</taxon>
    </lineage>
</organism>
<evidence type="ECO:0000259" key="3">
    <source>
        <dbReference type="PROSITE" id="PS50234"/>
    </source>
</evidence>
<feature type="signal peptide" evidence="2">
    <location>
        <begin position="1"/>
        <end position="23"/>
    </location>
</feature>
<keyword evidence="2" id="KW-0732">Signal</keyword>